<dbReference type="OrthoDB" id="342790at2759"/>
<evidence type="ECO:0000313" key="3">
    <source>
        <dbReference type="EMBL" id="POM85634.1"/>
    </source>
</evidence>
<evidence type="ECO:0000256" key="2">
    <source>
        <dbReference type="SAM" id="Phobius"/>
    </source>
</evidence>
<reference evidence="3 4" key="1">
    <citation type="submission" date="2014-04" db="EMBL/GenBank/DDBJ databases">
        <title>Comparative Genomics of Cryptosporidium Species.</title>
        <authorList>
            <person name="Silva J.C."/>
            <person name="Su Q."/>
            <person name="Chalmers R."/>
            <person name="Chibucos M.C."/>
            <person name="Elwin K."/>
            <person name="Godinez A."/>
            <person name="Guo F."/>
            <person name="Huynh K."/>
            <person name="Orvis J."/>
            <person name="Ott S."/>
            <person name="Sadzewicz L."/>
            <person name="Sengamalay N."/>
            <person name="Shetty A."/>
            <person name="Sun M."/>
            <person name="Tallon L."/>
            <person name="Xiao L."/>
            <person name="Zhang H."/>
            <person name="Fraser C.M."/>
            <person name="Zhu G."/>
            <person name="Kissinger J."/>
            <person name="Widmer G."/>
        </authorList>
    </citation>
    <scope>NUCLEOTIDE SEQUENCE [LARGE SCALE GENOMIC DNA]</scope>
    <source>
        <strain evidence="3 4">UKMEL1</strain>
    </source>
</reference>
<sequence length="347" mass="39559">MLAWIKLMFSIYIIYYLILFYIQVVYSLHSNLSKGANCHKYFILNPIKYNEFVLNIIKNTEEISSENSFRRSDSPNQIISSQIKNIVCKESDLVFSKTETNVNHSTILILTTDDTKTNGNSDYLLLFGADRCILDSSFIDSKFTKIDVRFIPNLVNPTKEVYQDKVCDCVFKKGNADEGSPSEFQVNCNSDSSNNSNKNVPEEHDYLEIGGVATLNIADLVNPPTPIIDTNSQVGRKAKVEVSNKALLKPITKPNNIEVSKPKVNKFNFSKYFWETNSGFFGEGQEAVKKSNIEYCESHGQSKSCEDEERSRIEREFREGCNKKEHQLILETLLTIVNKLVEHLDNK</sequence>
<evidence type="ECO:0000256" key="1">
    <source>
        <dbReference type="SAM" id="MobiDB-lite"/>
    </source>
</evidence>
<keyword evidence="2" id="KW-0812">Transmembrane</keyword>
<feature type="compositionally biased region" description="Low complexity" evidence="1">
    <location>
        <begin position="187"/>
        <end position="199"/>
    </location>
</feature>
<dbReference type="Proteomes" id="UP000236928">
    <property type="component" value="Unassembled WGS sequence"/>
</dbReference>
<gene>
    <name evidence="3" type="ORF">CmeUKMEL1_18400</name>
</gene>
<protein>
    <submittedName>
        <fullName evidence="3">Uncharacterized protein</fullName>
    </submittedName>
</protein>
<dbReference type="AlphaFoldDB" id="A0A2P4Z6E3"/>
<proteinExistence type="predicted"/>
<keyword evidence="2" id="KW-0472">Membrane</keyword>
<evidence type="ECO:0000313" key="4">
    <source>
        <dbReference type="Proteomes" id="UP000236928"/>
    </source>
</evidence>
<dbReference type="VEuPathDB" id="CryptoDB:CmeUKMEL1_18400"/>
<keyword evidence="4" id="KW-1185">Reference proteome</keyword>
<keyword evidence="2" id="KW-1133">Transmembrane helix</keyword>
<comment type="caution">
    <text evidence="3">The sequence shown here is derived from an EMBL/GenBank/DDBJ whole genome shotgun (WGS) entry which is preliminary data.</text>
</comment>
<feature type="transmembrane region" description="Helical" evidence="2">
    <location>
        <begin position="7"/>
        <end position="28"/>
    </location>
</feature>
<organism evidence="3 4">
    <name type="scientific">Cryptosporidium meleagridis</name>
    <dbReference type="NCBI Taxonomy" id="93969"/>
    <lineage>
        <taxon>Eukaryota</taxon>
        <taxon>Sar</taxon>
        <taxon>Alveolata</taxon>
        <taxon>Apicomplexa</taxon>
        <taxon>Conoidasida</taxon>
        <taxon>Coccidia</taxon>
        <taxon>Eucoccidiorida</taxon>
        <taxon>Eimeriorina</taxon>
        <taxon>Cryptosporidiidae</taxon>
        <taxon>Cryptosporidium</taxon>
    </lineage>
</organism>
<accession>A0A2P4Z6E3</accession>
<name>A0A2P4Z6E3_9CRYT</name>
<dbReference type="EMBL" id="JIBK01000054">
    <property type="protein sequence ID" value="POM85634.1"/>
    <property type="molecule type" value="Genomic_DNA"/>
</dbReference>
<feature type="region of interest" description="Disordered" evidence="1">
    <location>
        <begin position="178"/>
        <end position="199"/>
    </location>
</feature>